<feature type="domain" description="Mur ligase central" evidence="11">
    <location>
        <begin position="119"/>
        <end position="327"/>
    </location>
</feature>
<dbReference type="HAMAP" id="MF_00208">
    <property type="entry name" value="MurE"/>
    <property type="match status" value="1"/>
</dbReference>
<feature type="modified residue" description="N6-carboxylysine" evidence="7">
    <location>
        <position position="234"/>
    </location>
</feature>
<protein>
    <recommendedName>
        <fullName evidence="7">UDP-N-acetylmuramoyl-L-alanyl-D-glutamate--2,6-diaminopimelate ligase</fullName>
        <ecNumber evidence="7">6.3.2.13</ecNumber>
    </recommendedName>
    <alternativeName>
        <fullName evidence="7">Meso-A2pm-adding enzyme</fullName>
    </alternativeName>
    <alternativeName>
        <fullName evidence="7">Meso-diaminopimelate-adding enzyme</fullName>
    </alternativeName>
    <alternativeName>
        <fullName evidence="7">UDP-MurNAc-L-Ala-D-Glu:meso-diaminopimelate ligase</fullName>
    </alternativeName>
    <alternativeName>
        <fullName evidence="7">UDP-MurNAc-tripeptide synthetase</fullName>
    </alternativeName>
    <alternativeName>
        <fullName evidence="7">UDP-N-acetylmuramyl-tripeptide synthetase</fullName>
    </alternativeName>
</protein>
<comment type="function">
    <text evidence="7">Catalyzes the addition of meso-diaminopimelic acid to the nucleotide precursor UDP-N-acetylmuramoyl-L-alanyl-D-glutamate (UMAG) in the biosynthesis of bacterial cell-wall peptidoglycan.</text>
</comment>
<evidence type="ECO:0000256" key="3">
    <source>
        <dbReference type="ARBA" id="ARBA00022960"/>
    </source>
</evidence>
<dbReference type="InterPro" id="IPR005761">
    <property type="entry name" value="UDP-N-AcMur-Glu-dNH2Pim_ligase"/>
</dbReference>
<feature type="binding site" evidence="7">
    <location>
        <position position="36"/>
    </location>
    <ligand>
        <name>UDP-N-acetyl-alpha-D-muramoyl-L-alanyl-D-glutamate</name>
        <dbReference type="ChEBI" id="CHEBI:83900"/>
    </ligand>
</feature>
<keyword evidence="5 7" id="KW-0131">Cell cycle</keyword>
<dbReference type="InterPro" id="IPR035911">
    <property type="entry name" value="MurE/MurF_N"/>
</dbReference>
<comment type="similarity">
    <text evidence="1 7">Belongs to the MurCDEF family. MurE subfamily.</text>
</comment>
<evidence type="ECO:0000256" key="8">
    <source>
        <dbReference type="RuleBase" id="RU004135"/>
    </source>
</evidence>
<dbReference type="Gene3D" id="3.40.1390.10">
    <property type="entry name" value="MurE/MurF, N-terminal domain"/>
    <property type="match status" value="1"/>
</dbReference>
<keyword evidence="7 12" id="KW-0436">Ligase</keyword>
<accession>A0A1I7AS71</accession>
<dbReference type="GO" id="GO:0071555">
    <property type="term" value="P:cell wall organization"/>
    <property type="evidence" value="ECO:0007669"/>
    <property type="project" value="UniProtKB-KW"/>
</dbReference>
<dbReference type="SUPFAM" id="SSF53244">
    <property type="entry name" value="MurD-like peptide ligases, peptide-binding domain"/>
    <property type="match status" value="1"/>
</dbReference>
<feature type="binding site" evidence="7">
    <location>
        <position position="479"/>
    </location>
    <ligand>
        <name>meso-2,6-diaminopimelate</name>
        <dbReference type="ChEBI" id="CHEBI:57791"/>
    </ligand>
</feature>
<proteinExistence type="inferred from homology"/>
<dbReference type="GO" id="GO:0005524">
    <property type="term" value="F:ATP binding"/>
    <property type="evidence" value="ECO:0007669"/>
    <property type="project" value="UniProtKB-UniRule"/>
</dbReference>
<evidence type="ECO:0000259" key="9">
    <source>
        <dbReference type="Pfam" id="PF01225"/>
    </source>
</evidence>
<dbReference type="GO" id="GO:0009252">
    <property type="term" value="P:peptidoglycan biosynthetic process"/>
    <property type="evidence" value="ECO:0007669"/>
    <property type="project" value="UniProtKB-UniRule"/>
</dbReference>
<dbReference type="GO" id="GO:0008360">
    <property type="term" value="P:regulation of cell shape"/>
    <property type="evidence" value="ECO:0007669"/>
    <property type="project" value="UniProtKB-KW"/>
</dbReference>
<dbReference type="SUPFAM" id="SSF63418">
    <property type="entry name" value="MurE/MurF N-terminal domain"/>
    <property type="match status" value="1"/>
</dbReference>
<dbReference type="EC" id="6.3.2.13" evidence="7"/>
<dbReference type="GO" id="GO:0051301">
    <property type="term" value="P:cell division"/>
    <property type="evidence" value="ECO:0007669"/>
    <property type="project" value="UniProtKB-KW"/>
</dbReference>
<comment type="subcellular location">
    <subcellularLocation>
        <location evidence="7 8">Cytoplasm</location>
    </subcellularLocation>
</comment>
<dbReference type="GO" id="GO:0008765">
    <property type="term" value="F:UDP-N-acetylmuramoylalanyl-D-glutamate-2,6-diaminopimelate ligase activity"/>
    <property type="evidence" value="ECO:0007669"/>
    <property type="project" value="UniProtKB-UniRule"/>
</dbReference>
<dbReference type="Pfam" id="PF02875">
    <property type="entry name" value="Mur_ligase_C"/>
    <property type="match status" value="1"/>
</dbReference>
<evidence type="ECO:0000256" key="4">
    <source>
        <dbReference type="ARBA" id="ARBA00022984"/>
    </source>
</evidence>
<evidence type="ECO:0000256" key="2">
    <source>
        <dbReference type="ARBA" id="ARBA00022618"/>
    </source>
</evidence>
<comment type="caution">
    <text evidence="7">Lacks conserved residue(s) required for the propagation of feature annotation.</text>
</comment>
<dbReference type="InterPro" id="IPR013221">
    <property type="entry name" value="Mur_ligase_cen"/>
</dbReference>
<evidence type="ECO:0000259" key="10">
    <source>
        <dbReference type="Pfam" id="PF02875"/>
    </source>
</evidence>
<dbReference type="PANTHER" id="PTHR23135:SF4">
    <property type="entry name" value="UDP-N-ACETYLMURAMOYL-L-ALANYL-D-GLUTAMATE--2,6-DIAMINOPIMELATE LIGASE MURE HOMOLOG, CHLOROPLASTIC"/>
    <property type="match status" value="1"/>
</dbReference>
<reference evidence="13" key="1">
    <citation type="submission" date="2016-10" db="EMBL/GenBank/DDBJ databases">
        <authorList>
            <person name="Varghese N."/>
            <person name="Submissions S."/>
        </authorList>
    </citation>
    <scope>NUCLEOTIDE SEQUENCE [LARGE SCALE GENOMIC DNA]</scope>
    <source>
        <strain evidence="13">DSM 46136</strain>
    </source>
</reference>
<keyword evidence="13" id="KW-1185">Reference proteome</keyword>
<organism evidence="12 13">
    <name type="scientific">Geodermatophilus amargosae</name>
    <dbReference type="NCBI Taxonomy" id="1296565"/>
    <lineage>
        <taxon>Bacteria</taxon>
        <taxon>Bacillati</taxon>
        <taxon>Actinomycetota</taxon>
        <taxon>Actinomycetes</taxon>
        <taxon>Geodermatophilales</taxon>
        <taxon>Geodermatophilaceae</taxon>
        <taxon>Geodermatophilus</taxon>
    </lineage>
</organism>
<dbReference type="EMBL" id="FPBA01000010">
    <property type="protein sequence ID" value="SFT77736.1"/>
    <property type="molecule type" value="Genomic_DNA"/>
</dbReference>
<dbReference type="InterPro" id="IPR004101">
    <property type="entry name" value="Mur_ligase_C"/>
</dbReference>
<dbReference type="NCBIfam" id="NF001126">
    <property type="entry name" value="PRK00139.1-4"/>
    <property type="match status" value="1"/>
</dbReference>
<comment type="cofactor">
    <cofactor evidence="7">
        <name>Mg(2+)</name>
        <dbReference type="ChEBI" id="CHEBI:18420"/>
    </cofactor>
</comment>
<dbReference type="Gene3D" id="3.90.190.20">
    <property type="entry name" value="Mur ligase, C-terminal domain"/>
    <property type="match status" value="1"/>
</dbReference>
<dbReference type="InterPro" id="IPR036565">
    <property type="entry name" value="Mur-like_cat_sf"/>
</dbReference>
<dbReference type="AlphaFoldDB" id="A0A1I7AS71"/>
<dbReference type="GO" id="GO:0000287">
    <property type="term" value="F:magnesium ion binding"/>
    <property type="evidence" value="ECO:0007669"/>
    <property type="project" value="UniProtKB-UniRule"/>
</dbReference>
<evidence type="ECO:0000256" key="6">
    <source>
        <dbReference type="ARBA" id="ARBA00023316"/>
    </source>
</evidence>
<comment type="PTM">
    <text evidence="7">Carboxylation is probably crucial for Mg(2+) binding and, consequently, for the gamma-phosphate positioning of ATP.</text>
</comment>
<feature type="binding site" evidence="7">
    <location>
        <position position="202"/>
    </location>
    <ligand>
        <name>UDP-N-acetyl-alpha-D-muramoyl-L-alanyl-D-glutamate</name>
        <dbReference type="ChEBI" id="CHEBI:83900"/>
    </ligand>
</feature>
<evidence type="ECO:0000256" key="1">
    <source>
        <dbReference type="ARBA" id="ARBA00005898"/>
    </source>
</evidence>
<feature type="binding site" evidence="7">
    <location>
        <position position="475"/>
    </location>
    <ligand>
        <name>meso-2,6-diaminopimelate</name>
        <dbReference type="ChEBI" id="CHEBI:57791"/>
    </ligand>
</feature>
<feature type="short sequence motif" description="Meso-diaminopimelate recognition motif" evidence="7">
    <location>
        <begin position="422"/>
        <end position="425"/>
    </location>
</feature>
<feature type="binding site" evidence="7">
    <location>
        <position position="38"/>
    </location>
    <ligand>
        <name>UDP-N-acetyl-alpha-D-muramoyl-L-alanyl-D-glutamate</name>
        <dbReference type="ChEBI" id="CHEBI:83900"/>
    </ligand>
</feature>
<dbReference type="Pfam" id="PF01225">
    <property type="entry name" value="Mur_ligase"/>
    <property type="match status" value="1"/>
</dbReference>
<feature type="domain" description="Mur ligase C-terminal" evidence="10">
    <location>
        <begin position="349"/>
        <end position="477"/>
    </location>
</feature>
<sequence length="515" mass="51777">MPRPAGTRPLALSALRDLLGDPVQGDPTTAVTGVTLASPEVRPGDLYAALPGARTHGARFAADAADRGAVAVLTDPAGLAQAAATGLPVCVVDGPRALLGDVAARVYGEPARRLPVVGITGTNGKTTTAYLVEAGLAAAGRGTGLIGTVQTRVRARGTETAFPSVRTTPEAPVLHALLATMAESGVDTVVMEVSSHALVQGRVGGVPFAVAGFTNLSQDHLDFHRDLEDYFQAKALLFDGRAAREVVVVDDDHGRRLAGMLGQRAVTVSAEGASAGGADADWTATDVVRAPDGGSAFTLTGPGGTWPARVRLPGRFNVTNAVLAVALLDAVGVPVAAALEGIGGAVVPGRMEPVDAGQPFTAVVDYAHTPDAVASALAALRGATTGRLVTVLGCGGDRDPGKRPAMGAAAALGSDHLVVTDDNPRSEDPAAIRAAVLSGVPDGRRGSVEEIGDRRAAIARAVALAGPGDTVLVAGKGHESGQEVAGTVTPFDDRAVLREVIAGTSTGTPAGAAHR</sequence>
<keyword evidence="7" id="KW-0460">Magnesium</keyword>
<dbReference type="Proteomes" id="UP000199546">
    <property type="component" value="Unassembled WGS sequence"/>
</dbReference>
<name>A0A1I7AS71_9ACTN</name>
<dbReference type="STRING" id="1296565.SAMN05660657_03020"/>
<dbReference type="PANTHER" id="PTHR23135">
    <property type="entry name" value="MUR LIGASE FAMILY MEMBER"/>
    <property type="match status" value="1"/>
</dbReference>
<evidence type="ECO:0000256" key="5">
    <source>
        <dbReference type="ARBA" id="ARBA00023306"/>
    </source>
</evidence>
<comment type="catalytic activity">
    <reaction evidence="7">
        <text>UDP-N-acetyl-alpha-D-muramoyl-L-alanyl-D-glutamate + meso-2,6-diaminopimelate + ATP = UDP-N-acetyl-alpha-D-muramoyl-L-alanyl-gamma-D-glutamyl-meso-2,6-diaminopimelate + ADP + phosphate + H(+)</text>
        <dbReference type="Rhea" id="RHEA:23676"/>
        <dbReference type="ChEBI" id="CHEBI:15378"/>
        <dbReference type="ChEBI" id="CHEBI:30616"/>
        <dbReference type="ChEBI" id="CHEBI:43474"/>
        <dbReference type="ChEBI" id="CHEBI:57791"/>
        <dbReference type="ChEBI" id="CHEBI:83900"/>
        <dbReference type="ChEBI" id="CHEBI:83905"/>
        <dbReference type="ChEBI" id="CHEBI:456216"/>
        <dbReference type="EC" id="6.3.2.13"/>
    </reaction>
</comment>
<evidence type="ECO:0000313" key="12">
    <source>
        <dbReference type="EMBL" id="SFT77736.1"/>
    </source>
</evidence>
<dbReference type="GO" id="GO:0005737">
    <property type="term" value="C:cytoplasm"/>
    <property type="evidence" value="ECO:0007669"/>
    <property type="project" value="UniProtKB-SubCell"/>
</dbReference>
<dbReference type="NCBIfam" id="NF001124">
    <property type="entry name" value="PRK00139.1-2"/>
    <property type="match status" value="1"/>
</dbReference>
<dbReference type="Gene3D" id="3.40.1190.10">
    <property type="entry name" value="Mur-like, catalytic domain"/>
    <property type="match status" value="1"/>
</dbReference>
<keyword evidence="4 7" id="KW-0573">Peptidoglycan synthesis</keyword>
<dbReference type="Pfam" id="PF08245">
    <property type="entry name" value="Mur_ligase_M"/>
    <property type="match status" value="1"/>
</dbReference>
<keyword evidence="6 7" id="KW-0961">Cell wall biogenesis/degradation</keyword>
<keyword evidence="7" id="KW-0547">Nucleotide-binding</keyword>
<dbReference type="UniPathway" id="UPA00219"/>
<evidence type="ECO:0000313" key="13">
    <source>
        <dbReference type="Proteomes" id="UP000199546"/>
    </source>
</evidence>
<feature type="binding site" evidence="7">
    <location>
        <begin position="121"/>
        <end position="127"/>
    </location>
    <ligand>
        <name>ATP</name>
        <dbReference type="ChEBI" id="CHEBI:30616"/>
    </ligand>
</feature>
<dbReference type="NCBIfam" id="TIGR01085">
    <property type="entry name" value="murE"/>
    <property type="match status" value="1"/>
</dbReference>
<feature type="binding site" evidence="7">
    <location>
        <begin position="167"/>
        <end position="168"/>
    </location>
    <ligand>
        <name>UDP-N-acetyl-alpha-D-muramoyl-L-alanyl-D-glutamate</name>
        <dbReference type="ChEBI" id="CHEBI:83900"/>
    </ligand>
</feature>
<dbReference type="InterPro" id="IPR036615">
    <property type="entry name" value="Mur_ligase_C_dom_sf"/>
</dbReference>
<feature type="binding site" evidence="7">
    <location>
        <begin position="422"/>
        <end position="425"/>
    </location>
    <ligand>
        <name>meso-2,6-diaminopimelate</name>
        <dbReference type="ChEBI" id="CHEBI:57791"/>
    </ligand>
</feature>
<evidence type="ECO:0000259" key="11">
    <source>
        <dbReference type="Pfam" id="PF08245"/>
    </source>
</evidence>
<feature type="domain" description="Mur ligase N-terminal catalytic" evidence="9">
    <location>
        <begin position="31"/>
        <end position="107"/>
    </location>
</feature>
<gene>
    <name evidence="7" type="primary">murE</name>
    <name evidence="12" type="ORF">SAMN05660657_03020</name>
</gene>
<keyword evidence="7" id="KW-0067">ATP-binding</keyword>
<feature type="binding site" evidence="7">
    <location>
        <position position="194"/>
    </location>
    <ligand>
        <name>UDP-N-acetyl-alpha-D-muramoyl-L-alanyl-D-glutamate</name>
        <dbReference type="ChEBI" id="CHEBI:83900"/>
    </ligand>
</feature>
<dbReference type="InterPro" id="IPR000713">
    <property type="entry name" value="Mur_ligase_N"/>
</dbReference>
<dbReference type="SUPFAM" id="SSF53623">
    <property type="entry name" value="MurD-like peptide ligases, catalytic domain"/>
    <property type="match status" value="1"/>
</dbReference>
<feature type="binding site" evidence="7">
    <location>
        <position position="398"/>
    </location>
    <ligand>
        <name>meso-2,6-diaminopimelate</name>
        <dbReference type="ChEBI" id="CHEBI:57791"/>
    </ligand>
</feature>
<keyword evidence="3 7" id="KW-0133">Cell shape</keyword>
<keyword evidence="7" id="KW-0963">Cytoplasm</keyword>
<feature type="binding site" evidence="7">
    <location>
        <position position="200"/>
    </location>
    <ligand>
        <name>UDP-N-acetyl-alpha-D-muramoyl-L-alanyl-D-glutamate</name>
        <dbReference type="ChEBI" id="CHEBI:83900"/>
    </ligand>
</feature>
<comment type="pathway">
    <text evidence="7 8">Cell wall biogenesis; peptidoglycan biosynthesis.</text>
</comment>
<keyword evidence="2 7" id="KW-0132">Cell division</keyword>
<evidence type="ECO:0000256" key="7">
    <source>
        <dbReference type="HAMAP-Rule" id="MF_00208"/>
    </source>
</evidence>